<name>A0AAV5KZU9_9ROSI</name>
<keyword evidence="1" id="KW-1133">Transmembrane helix</keyword>
<evidence type="ECO:0000313" key="2">
    <source>
        <dbReference type="EMBL" id="GKV30441.1"/>
    </source>
</evidence>
<keyword evidence="3" id="KW-1185">Reference proteome</keyword>
<sequence length="76" mass="8432">MLVQEYLDKHMLSWRIEDAVNATVRAKTPDPILFIITYHALFGAAALFGEEVVAVWWRKVRKMSREGLGGAADGGG</sequence>
<evidence type="ECO:0000313" key="3">
    <source>
        <dbReference type="Proteomes" id="UP001054252"/>
    </source>
</evidence>
<organism evidence="2 3">
    <name type="scientific">Rubroshorea leprosula</name>
    <dbReference type="NCBI Taxonomy" id="152421"/>
    <lineage>
        <taxon>Eukaryota</taxon>
        <taxon>Viridiplantae</taxon>
        <taxon>Streptophyta</taxon>
        <taxon>Embryophyta</taxon>
        <taxon>Tracheophyta</taxon>
        <taxon>Spermatophyta</taxon>
        <taxon>Magnoliopsida</taxon>
        <taxon>eudicotyledons</taxon>
        <taxon>Gunneridae</taxon>
        <taxon>Pentapetalae</taxon>
        <taxon>rosids</taxon>
        <taxon>malvids</taxon>
        <taxon>Malvales</taxon>
        <taxon>Dipterocarpaceae</taxon>
        <taxon>Rubroshorea</taxon>
    </lineage>
</organism>
<keyword evidence="1" id="KW-0472">Membrane</keyword>
<keyword evidence="1" id="KW-0812">Transmembrane</keyword>
<gene>
    <name evidence="2" type="ORF">SLEP1_g39249</name>
</gene>
<dbReference type="EMBL" id="BPVZ01000086">
    <property type="protein sequence ID" value="GKV30441.1"/>
    <property type="molecule type" value="Genomic_DNA"/>
</dbReference>
<dbReference type="AlphaFoldDB" id="A0AAV5KZU9"/>
<reference evidence="2 3" key="1">
    <citation type="journal article" date="2021" name="Commun. Biol.">
        <title>The genome of Shorea leprosula (Dipterocarpaceae) highlights the ecological relevance of drought in aseasonal tropical rainforests.</title>
        <authorList>
            <person name="Ng K.K.S."/>
            <person name="Kobayashi M.J."/>
            <person name="Fawcett J.A."/>
            <person name="Hatakeyama M."/>
            <person name="Paape T."/>
            <person name="Ng C.H."/>
            <person name="Ang C.C."/>
            <person name="Tnah L.H."/>
            <person name="Lee C.T."/>
            <person name="Nishiyama T."/>
            <person name="Sese J."/>
            <person name="O'Brien M.J."/>
            <person name="Copetti D."/>
            <person name="Mohd Noor M.I."/>
            <person name="Ong R.C."/>
            <person name="Putra M."/>
            <person name="Sireger I.Z."/>
            <person name="Indrioko S."/>
            <person name="Kosugi Y."/>
            <person name="Izuno A."/>
            <person name="Isagi Y."/>
            <person name="Lee S.L."/>
            <person name="Shimizu K.K."/>
        </authorList>
    </citation>
    <scope>NUCLEOTIDE SEQUENCE [LARGE SCALE GENOMIC DNA]</scope>
    <source>
        <strain evidence="2">214</strain>
    </source>
</reference>
<accession>A0AAV5KZU9</accession>
<protein>
    <submittedName>
        <fullName evidence="2">Uncharacterized protein</fullName>
    </submittedName>
</protein>
<dbReference type="Proteomes" id="UP001054252">
    <property type="component" value="Unassembled WGS sequence"/>
</dbReference>
<proteinExistence type="predicted"/>
<evidence type="ECO:0000256" key="1">
    <source>
        <dbReference type="SAM" id="Phobius"/>
    </source>
</evidence>
<feature type="transmembrane region" description="Helical" evidence="1">
    <location>
        <begin position="32"/>
        <end position="57"/>
    </location>
</feature>
<comment type="caution">
    <text evidence="2">The sequence shown here is derived from an EMBL/GenBank/DDBJ whole genome shotgun (WGS) entry which is preliminary data.</text>
</comment>